<dbReference type="OrthoDB" id="928522at2"/>
<dbReference type="Proteomes" id="UP000031258">
    <property type="component" value="Unassembled WGS sequence"/>
</dbReference>
<organism evidence="1 2">
    <name type="scientific">Candidatus Jidaibacter acanthamoebae</name>
    <dbReference type="NCBI Taxonomy" id="86105"/>
    <lineage>
        <taxon>Bacteria</taxon>
        <taxon>Pseudomonadati</taxon>
        <taxon>Pseudomonadota</taxon>
        <taxon>Alphaproteobacteria</taxon>
        <taxon>Rickettsiales</taxon>
        <taxon>Candidatus Midichloriaceae</taxon>
        <taxon>Candidatus Jidaibacter</taxon>
    </lineage>
</organism>
<dbReference type="Pfam" id="PF12796">
    <property type="entry name" value="Ank_2"/>
    <property type="match status" value="1"/>
</dbReference>
<reference evidence="1 2" key="1">
    <citation type="submission" date="2014-11" db="EMBL/GenBank/DDBJ databases">
        <title>A Rickettsiales Symbiont of Amoebae With Ancient Features.</title>
        <authorList>
            <person name="Schulz F."/>
            <person name="Martijn J."/>
            <person name="Wascher F."/>
            <person name="Kostanjsek R."/>
            <person name="Ettema T.J."/>
            <person name="Horn M."/>
        </authorList>
    </citation>
    <scope>NUCLEOTIDE SEQUENCE [LARGE SCALE GENOMIC DNA]</scope>
    <source>
        <strain evidence="1 2">UWC36</strain>
    </source>
</reference>
<keyword evidence="2" id="KW-1185">Reference proteome</keyword>
<dbReference type="PANTHER" id="PTHR46586">
    <property type="entry name" value="ANKYRIN REPEAT-CONTAINING PROTEIN"/>
    <property type="match status" value="1"/>
</dbReference>
<evidence type="ECO:0000313" key="2">
    <source>
        <dbReference type="Proteomes" id="UP000031258"/>
    </source>
</evidence>
<dbReference type="EMBL" id="JSWE01000140">
    <property type="protein sequence ID" value="KIE04851.1"/>
    <property type="molecule type" value="Genomic_DNA"/>
</dbReference>
<dbReference type="SMART" id="SM00248">
    <property type="entry name" value="ANK"/>
    <property type="match status" value="5"/>
</dbReference>
<dbReference type="InterPro" id="IPR052050">
    <property type="entry name" value="SecEffector_AnkRepeat"/>
</dbReference>
<protein>
    <submittedName>
        <fullName evidence="1">Uncharacterized protein</fullName>
    </submittedName>
</protein>
<dbReference type="AlphaFoldDB" id="A0A0C1MY34"/>
<dbReference type="PANTHER" id="PTHR46586:SF3">
    <property type="entry name" value="ANKYRIN REPEAT-CONTAINING PROTEIN"/>
    <property type="match status" value="1"/>
</dbReference>
<dbReference type="STRING" id="86105.NF27_FO00060"/>
<comment type="caution">
    <text evidence="1">The sequence shown here is derived from an EMBL/GenBank/DDBJ whole genome shotgun (WGS) entry which is preliminary data.</text>
</comment>
<dbReference type="Pfam" id="PF13637">
    <property type="entry name" value="Ank_4"/>
    <property type="match status" value="1"/>
</dbReference>
<evidence type="ECO:0000313" key="1">
    <source>
        <dbReference type="EMBL" id="KIE04851.1"/>
    </source>
</evidence>
<sequence>MIHARSNQAFVNAVSGGHMEVLKLLLEHTPDQQKREKMIHTKDNQTFVKAASGGHMEVLNLVLEHITNQEKRDKMIHDQNNQAFVKAAWRGHIRVLKLLIEHTPDQEKRDKMIHDQNNQAFVDGAWYSHMEVLKLLIEHTPDQQKRDEMIHIRNDHCFIYAARNGHIRVLKLLLEHTPNQEKRDQMIFAQDEKAFISQTNFCSQSFEFLLSLIPSLSISKFLNNKIVPKLHEQAKQSIQPYMCLEKYFKIAKRLSILNSTCKSLSLYFEEELEIPIEVSSYIFSTAIGLADRNQLKKIEAIKAEVNEESKSETADEIIRKINKRASFIEKVMKYEETRKQSLSV</sequence>
<dbReference type="Gene3D" id="1.25.40.20">
    <property type="entry name" value="Ankyrin repeat-containing domain"/>
    <property type="match status" value="2"/>
</dbReference>
<name>A0A0C1MY34_9RICK</name>
<dbReference type="InterPro" id="IPR036770">
    <property type="entry name" value="Ankyrin_rpt-contain_sf"/>
</dbReference>
<dbReference type="SUPFAM" id="SSF48403">
    <property type="entry name" value="Ankyrin repeat"/>
    <property type="match status" value="1"/>
</dbReference>
<dbReference type="InterPro" id="IPR002110">
    <property type="entry name" value="Ankyrin_rpt"/>
</dbReference>
<proteinExistence type="predicted"/>
<gene>
    <name evidence="1" type="ORF">NF27_FO00060</name>
</gene>
<accession>A0A0C1MY34</accession>